<organism evidence="6 7">
    <name type="scientific">Falsarthrobacter nasiphocae</name>
    <dbReference type="NCBI Taxonomy" id="189863"/>
    <lineage>
        <taxon>Bacteria</taxon>
        <taxon>Bacillati</taxon>
        <taxon>Actinomycetota</taxon>
        <taxon>Actinomycetes</taxon>
        <taxon>Micrococcales</taxon>
        <taxon>Micrococcaceae</taxon>
        <taxon>Falsarthrobacter</taxon>
    </lineage>
</organism>
<name>A0AAE3YGU9_9MICC</name>
<evidence type="ECO:0000259" key="4">
    <source>
        <dbReference type="Pfam" id="PF00534"/>
    </source>
</evidence>
<dbReference type="CDD" id="cd03814">
    <property type="entry name" value="GT4-like"/>
    <property type="match status" value="1"/>
</dbReference>
<dbReference type="Gene3D" id="3.40.50.2000">
    <property type="entry name" value="Glycogen Phosphorylase B"/>
    <property type="match status" value="2"/>
</dbReference>
<dbReference type="GO" id="GO:0016758">
    <property type="term" value="F:hexosyltransferase activity"/>
    <property type="evidence" value="ECO:0007669"/>
    <property type="project" value="TreeGrafter"/>
</dbReference>
<sequence>MKIAIVAESFLPHMNGVTNSVLRVLDHLRSRGDDVIVIAPDTAWVFGHALQDPTPPQGPSDAELGVPVHRLPSLPLSGYSKVRVAAGTVSRVKRILADFGPEVVHVASPFVLGWRAIQAAQELGLPTVSIYQTEVPTYAGRYGMPILEDVLWQRVREIHEASTVNLVPSTFARAQLQGLGVRRVRLWRRGVDAQRFNPARRDAALRAEIAPGGERIVGFVGRLAAEKQVEDLARLGAIPGVKLAIVGDGPLRADLERRLPNAHFAGFRSGDDLGRHVASFDVFVHPGEAETFCQTIQEAMAARVPVVAVGRGGPLDLVDPSRTGWLYAPGDLASLEAHVRDLVGDDAKRAAFADAALASVQGRTWEALGEELVGHYERAIEMNRRYLGQTARAILRLYA</sequence>
<keyword evidence="3 6" id="KW-0808">Transferase</keyword>
<dbReference type="PANTHER" id="PTHR45947">
    <property type="entry name" value="SULFOQUINOVOSYL TRANSFERASE SQD2"/>
    <property type="match status" value="1"/>
</dbReference>
<dbReference type="AlphaFoldDB" id="A0AAE3YGU9"/>
<feature type="domain" description="Glycosyl transferase family 1" evidence="4">
    <location>
        <begin position="208"/>
        <end position="356"/>
    </location>
</feature>
<evidence type="ECO:0000259" key="5">
    <source>
        <dbReference type="Pfam" id="PF13439"/>
    </source>
</evidence>
<dbReference type="Proteomes" id="UP001247307">
    <property type="component" value="Unassembled WGS sequence"/>
</dbReference>
<dbReference type="InterPro" id="IPR050194">
    <property type="entry name" value="Glycosyltransferase_grp1"/>
</dbReference>
<dbReference type="EMBL" id="JAVDUI010000001">
    <property type="protein sequence ID" value="MDR6891703.1"/>
    <property type="molecule type" value="Genomic_DNA"/>
</dbReference>
<comment type="caution">
    <text evidence="6">The sequence shown here is derived from an EMBL/GenBank/DDBJ whole genome shotgun (WGS) entry which is preliminary data.</text>
</comment>
<dbReference type="InterPro" id="IPR028098">
    <property type="entry name" value="Glyco_trans_4-like_N"/>
</dbReference>
<keyword evidence="2 6" id="KW-0328">Glycosyltransferase</keyword>
<dbReference type="RefSeq" id="WP_309849772.1">
    <property type="nucleotide sequence ID" value="NZ_BAAAIU010000045.1"/>
</dbReference>
<dbReference type="Pfam" id="PF00534">
    <property type="entry name" value="Glycos_transf_1"/>
    <property type="match status" value="1"/>
</dbReference>
<dbReference type="SUPFAM" id="SSF53756">
    <property type="entry name" value="UDP-Glycosyltransferase/glycogen phosphorylase"/>
    <property type="match status" value="1"/>
</dbReference>
<protein>
    <recommendedName>
        <fullName evidence="1">D-inositol 3-phosphate glycosyltransferase</fullName>
    </recommendedName>
</protein>
<evidence type="ECO:0000313" key="6">
    <source>
        <dbReference type="EMBL" id="MDR6891703.1"/>
    </source>
</evidence>
<accession>A0AAE3YGU9</accession>
<keyword evidence="7" id="KW-1185">Reference proteome</keyword>
<evidence type="ECO:0000256" key="2">
    <source>
        <dbReference type="ARBA" id="ARBA00022676"/>
    </source>
</evidence>
<reference evidence="6" key="1">
    <citation type="submission" date="2023-07" db="EMBL/GenBank/DDBJ databases">
        <title>Sequencing the genomes of 1000 actinobacteria strains.</title>
        <authorList>
            <person name="Klenk H.-P."/>
        </authorList>
    </citation>
    <scope>NUCLEOTIDE SEQUENCE</scope>
    <source>
        <strain evidence="6">DSM 13988</strain>
    </source>
</reference>
<evidence type="ECO:0000313" key="7">
    <source>
        <dbReference type="Proteomes" id="UP001247307"/>
    </source>
</evidence>
<gene>
    <name evidence="6" type="ORF">J2S35_000643</name>
</gene>
<dbReference type="InterPro" id="IPR001296">
    <property type="entry name" value="Glyco_trans_1"/>
</dbReference>
<feature type="domain" description="Glycosyltransferase subfamily 4-like N-terminal" evidence="5">
    <location>
        <begin position="15"/>
        <end position="195"/>
    </location>
</feature>
<proteinExistence type="predicted"/>
<dbReference type="Pfam" id="PF13439">
    <property type="entry name" value="Glyco_transf_4"/>
    <property type="match status" value="1"/>
</dbReference>
<dbReference type="GO" id="GO:1901137">
    <property type="term" value="P:carbohydrate derivative biosynthetic process"/>
    <property type="evidence" value="ECO:0007669"/>
    <property type="project" value="UniProtKB-ARBA"/>
</dbReference>
<evidence type="ECO:0000256" key="3">
    <source>
        <dbReference type="ARBA" id="ARBA00022679"/>
    </source>
</evidence>
<evidence type="ECO:0000256" key="1">
    <source>
        <dbReference type="ARBA" id="ARBA00021292"/>
    </source>
</evidence>
<dbReference type="PANTHER" id="PTHR45947:SF3">
    <property type="entry name" value="SULFOQUINOVOSYL TRANSFERASE SQD2"/>
    <property type="match status" value="1"/>
</dbReference>